<dbReference type="EMBL" id="GBRH01194881">
    <property type="protein sequence ID" value="JAE03015.1"/>
    <property type="molecule type" value="Transcribed_RNA"/>
</dbReference>
<proteinExistence type="predicted"/>
<sequence>MSPHPLLLNSRQWMPIIIAQEKLMNFRRLKRRQVNERRFFRQCQRPWL</sequence>
<organism evidence="1">
    <name type="scientific">Arundo donax</name>
    <name type="common">Giant reed</name>
    <name type="synonym">Donax arundinaceus</name>
    <dbReference type="NCBI Taxonomy" id="35708"/>
    <lineage>
        <taxon>Eukaryota</taxon>
        <taxon>Viridiplantae</taxon>
        <taxon>Streptophyta</taxon>
        <taxon>Embryophyta</taxon>
        <taxon>Tracheophyta</taxon>
        <taxon>Spermatophyta</taxon>
        <taxon>Magnoliopsida</taxon>
        <taxon>Liliopsida</taxon>
        <taxon>Poales</taxon>
        <taxon>Poaceae</taxon>
        <taxon>PACMAD clade</taxon>
        <taxon>Arundinoideae</taxon>
        <taxon>Arundineae</taxon>
        <taxon>Arundo</taxon>
    </lineage>
</organism>
<evidence type="ECO:0000313" key="1">
    <source>
        <dbReference type="EMBL" id="JAE03015.1"/>
    </source>
</evidence>
<accession>A0A0A9EQJ4</accession>
<reference evidence="1" key="1">
    <citation type="submission" date="2014-09" db="EMBL/GenBank/DDBJ databases">
        <authorList>
            <person name="Magalhaes I.L.F."/>
            <person name="Oliveira U."/>
            <person name="Santos F.R."/>
            <person name="Vidigal T.H.D.A."/>
            <person name="Brescovit A.D."/>
            <person name="Santos A.J."/>
        </authorList>
    </citation>
    <scope>NUCLEOTIDE SEQUENCE</scope>
    <source>
        <tissue evidence="1">Shoot tissue taken approximately 20 cm above the soil surface</tissue>
    </source>
</reference>
<protein>
    <submittedName>
        <fullName evidence="1">GSVIVT01030279001</fullName>
    </submittedName>
</protein>
<dbReference type="AlphaFoldDB" id="A0A0A9EQJ4"/>
<reference evidence="1" key="2">
    <citation type="journal article" date="2015" name="Data Brief">
        <title>Shoot transcriptome of the giant reed, Arundo donax.</title>
        <authorList>
            <person name="Barrero R.A."/>
            <person name="Guerrero F.D."/>
            <person name="Moolhuijzen P."/>
            <person name="Goolsby J.A."/>
            <person name="Tidwell J."/>
            <person name="Bellgard S.E."/>
            <person name="Bellgard M.I."/>
        </authorList>
    </citation>
    <scope>NUCLEOTIDE SEQUENCE</scope>
    <source>
        <tissue evidence="1">Shoot tissue taken approximately 20 cm above the soil surface</tissue>
    </source>
</reference>
<name>A0A0A9EQJ4_ARUDO</name>